<dbReference type="PANTHER" id="PTHR43685:SF2">
    <property type="entry name" value="GLYCOSYLTRANSFERASE 2-LIKE DOMAIN-CONTAINING PROTEIN"/>
    <property type="match status" value="1"/>
</dbReference>
<evidence type="ECO:0000313" key="2">
    <source>
        <dbReference type="EMBL" id="SDA96340.1"/>
    </source>
</evidence>
<evidence type="ECO:0000313" key="3">
    <source>
        <dbReference type="Proteomes" id="UP000198756"/>
    </source>
</evidence>
<dbReference type="Gene3D" id="3.90.550.10">
    <property type="entry name" value="Spore Coat Polysaccharide Biosynthesis Protein SpsA, Chain A"/>
    <property type="match status" value="1"/>
</dbReference>
<feature type="domain" description="Glycosyltransferase 2-like" evidence="1">
    <location>
        <begin position="2"/>
        <end position="81"/>
    </location>
</feature>
<keyword evidence="2" id="KW-0808">Transferase</keyword>
<dbReference type="InterPro" id="IPR050834">
    <property type="entry name" value="Glycosyltransf_2"/>
</dbReference>
<evidence type="ECO:0000259" key="1">
    <source>
        <dbReference type="Pfam" id="PF00535"/>
    </source>
</evidence>
<gene>
    <name evidence="2" type="ORF">SAMN03080617_04205</name>
</gene>
<dbReference type="Pfam" id="PF00535">
    <property type="entry name" value="Glycos_transf_2"/>
    <property type="match status" value="1"/>
</dbReference>
<keyword evidence="3" id="KW-1185">Reference proteome</keyword>
<organism evidence="2 3">
    <name type="scientific">Algoriphagus alkaliphilus</name>
    <dbReference type="NCBI Taxonomy" id="279824"/>
    <lineage>
        <taxon>Bacteria</taxon>
        <taxon>Pseudomonadati</taxon>
        <taxon>Bacteroidota</taxon>
        <taxon>Cytophagia</taxon>
        <taxon>Cytophagales</taxon>
        <taxon>Cyclobacteriaceae</taxon>
        <taxon>Algoriphagus</taxon>
    </lineage>
</organism>
<dbReference type="EMBL" id="FMXE01000050">
    <property type="protein sequence ID" value="SDA96340.1"/>
    <property type="molecule type" value="Genomic_DNA"/>
</dbReference>
<dbReference type="AlphaFoldDB" id="A0A1G5ZP49"/>
<accession>A0A1G5ZP49</accession>
<proteinExistence type="predicted"/>
<dbReference type="InterPro" id="IPR001173">
    <property type="entry name" value="Glyco_trans_2-like"/>
</dbReference>
<dbReference type="Proteomes" id="UP000198756">
    <property type="component" value="Unassembled WGS sequence"/>
</dbReference>
<protein>
    <submittedName>
        <fullName evidence="2">Glycosyltransferase involved in cell wall bisynthesis</fullName>
    </submittedName>
</protein>
<dbReference type="PANTHER" id="PTHR43685">
    <property type="entry name" value="GLYCOSYLTRANSFERASE"/>
    <property type="match status" value="1"/>
</dbReference>
<dbReference type="CDD" id="cd00761">
    <property type="entry name" value="Glyco_tranf_GTA_type"/>
    <property type="match status" value="1"/>
</dbReference>
<name>A0A1G5ZP49_9BACT</name>
<dbReference type="STRING" id="279824.SAMN03080617_04205"/>
<reference evidence="3" key="1">
    <citation type="submission" date="2016-10" db="EMBL/GenBank/DDBJ databases">
        <authorList>
            <person name="Varghese N."/>
            <person name="Submissions S."/>
        </authorList>
    </citation>
    <scope>NUCLEOTIDE SEQUENCE [LARGE SCALE GENOMIC DNA]</scope>
    <source>
        <strain evidence="3">DSM 22703</strain>
    </source>
</reference>
<dbReference type="GO" id="GO:0016740">
    <property type="term" value="F:transferase activity"/>
    <property type="evidence" value="ECO:0007669"/>
    <property type="project" value="UniProtKB-KW"/>
</dbReference>
<sequence length="250" mass="28749">MEIIVIDDGSFDNTADLVKKYPRVRYRHQFNQGVSSARNLGAEESIGDWLIFLDSDDELLPWALEEFTNFIKKQPEKIVFTGGFLLILGKTKKKILPSQGKDIGQIPGSFTVRRNQFLQLGGYDSRLNFAENTELFFRIQLAGHSPALVPSPLMCYYQYPSGGNNNLKNVSDSILWILEKHQELLPNQIRRLYHQILGVNFIRFRQFAEARKHLVLAYSLDMKKLDTLGRLFISCLPPLAKQLYSENPRL</sequence>
<dbReference type="SUPFAM" id="SSF53448">
    <property type="entry name" value="Nucleotide-diphospho-sugar transferases"/>
    <property type="match status" value="1"/>
</dbReference>
<dbReference type="InterPro" id="IPR029044">
    <property type="entry name" value="Nucleotide-diphossugar_trans"/>
</dbReference>